<evidence type="ECO:0000313" key="1">
    <source>
        <dbReference type="EMBL" id="KAH7834365.1"/>
    </source>
</evidence>
<name>A0ACB7X1F8_9ERIC</name>
<gene>
    <name evidence="1" type="ORF">Vadar_015264</name>
</gene>
<proteinExistence type="predicted"/>
<reference evidence="1 2" key="1">
    <citation type="journal article" date="2021" name="Hortic Res">
        <title>High-quality reference genome and annotation aids understanding of berry development for evergreen blueberry (Vaccinium darrowii).</title>
        <authorList>
            <person name="Yu J."/>
            <person name="Hulse-Kemp A.M."/>
            <person name="Babiker E."/>
            <person name="Staton M."/>
        </authorList>
    </citation>
    <scope>NUCLEOTIDE SEQUENCE [LARGE SCALE GENOMIC DNA]</scope>
    <source>
        <strain evidence="2">cv. NJ 8807/NJ 8810</strain>
        <tissue evidence="1">Young leaf</tissue>
    </source>
</reference>
<organism evidence="1 2">
    <name type="scientific">Vaccinium darrowii</name>
    <dbReference type="NCBI Taxonomy" id="229202"/>
    <lineage>
        <taxon>Eukaryota</taxon>
        <taxon>Viridiplantae</taxon>
        <taxon>Streptophyta</taxon>
        <taxon>Embryophyta</taxon>
        <taxon>Tracheophyta</taxon>
        <taxon>Spermatophyta</taxon>
        <taxon>Magnoliopsida</taxon>
        <taxon>eudicotyledons</taxon>
        <taxon>Gunneridae</taxon>
        <taxon>Pentapetalae</taxon>
        <taxon>asterids</taxon>
        <taxon>Ericales</taxon>
        <taxon>Ericaceae</taxon>
        <taxon>Vaccinioideae</taxon>
        <taxon>Vaccinieae</taxon>
        <taxon>Vaccinium</taxon>
    </lineage>
</organism>
<sequence length="78" mass="8395">MSSSGPSEGTMSSTTPEGCDRSIFGFHSDASHLVSVDETTNFTPDQNGLYHDESKLNLDPLVPFSLLEKWLFDDGAGA</sequence>
<keyword evidence="2" id="KW-1185">Reference proteome</keyword>
<comment type="caution">
    <text evidence="1">The sequence shown here is derived from an EMBL/GenBank/DDBJ whole genome shotgun (WGS) entry which is preliminary data.</text>
</comment>
<evidence type="ECO:0000313" key="2">
    <source>
        <dbReference type="Proteomes" id="UP000828048"/>
    </source>
</evidence>
<dbReference type="EMBL" id="CM037152">
    <property type="protein sequence ID" value="KAH7834365.1"/>
    <property type="molecule type" value="Genomic_DNA"/>
</dbReference>
<protein>
    <submittedName>
        <fullName evidence="1">Uncharacterized protein</fullName>
    </submittedName>
</protein>
<accession>A0ACB7X1F8</accession>
<dbReference type="Proteomes" id="UP000828048">
    <property type="component" value="Chromosome 2"/>
</dbReference>